<dbReference type="InterPro" id="IPR032823">
    <property type="entry name" value="BCA_ABC_TP_C"/>
</dbReference>
<dbReference type="Proteomes" id="UP001500842">
    <property type="component" value="Unassembled WGS sequence"/>
</dbReference>
<organism evidence="5 6">
    <name type="scientific">Nocardioides humi</name>
    <dbReference type="NCBI Taxonomy" id="449461"/>
    <lineage>
        <taxon>Bacteria</taxon>
        <taxon>Bacillati</taxon>
        <taxon>Actinomycetota</taxon>
        <taxon>Actinomycetes</taxon>
        <taxon>Propionibacteriales</taxon>
        <taxon>Nocardioidaceae</taxon>
        <taxon>Nocardioides</taxon>
    </lineage>
</organism>
<dbReference type="EMBL" id="BAAAOR010000041">
    <property type="protein sequence ID" value="GAA1545176.1"/>
    <property type="molecule type" value="Genomic_DNA"/>
</dbReference>
<dbReference type="CDD" id="cd03219">
    <property type="entry name" value="ABC_Mj1267_LivG_branched"/>
    <property type="match status" value="1"/>
</dbReference>
<evidence type="ECO:0000259" key="4">
    <source>
        <dbReference type="PROSITE" id="PS50893"/>
    </source>
</evidence>
<dbReference type="RefSeq" id="WP_141005568.1">
    <property type="nucleotide sequence ID" value="NZ_BAAAOR010000041.1"/>
</dbReference>
<reference evidence="5 6" key="1">
    <citation type="journal article" date="2019" name="Int. J. Syst. Evol. Microbiol.">
        <title>The Global Catalogue of Microorganisms (GCM) 10K type strain sequencing project: providing services to taxonomists for standard genome sequencing and annotation.</title>
        <authorList>
            <consortium name="The Broad Institute Genomics Platform"/>
            <consortium name="The Broad Institute Genome Sequencing Center for Infectious Disease"/>
            <person name="Wu L."/>
            <person name="Ma J."/>
        </authorList>
    </citation>
    <scope>NUCLEOTIDE SEQUENCE [LARGE SCALE GENOMIC DNA]</scope>
    <source>
        <strain evidence="5 6">JCM 14942</strain>
    </source>
</reference>
<comment type="caution">
    <text evidence="5">The sequence shown here is derived from an EMBL/GenBank/DDBJ whole genome shotgun (WGS) entry which is preliminary data.</text>
</comment>
<sequence>MADLVVEELSMRFGGITALDSLSMTVEAGQICGLIGPNGAGKTTLFNCVGRVYQPSAGSVRLGDVDLLALPAHRIAYAGVARTFQNLGLFPSLTFLENVMAGAYSSVGGGFLKSILRIGIAAQERELEARAHRLLEMLELDRHAFSLAKDQPFGTLKRLEIARALASGPRLLLLDEPAGGLTDSEVGELSELIDSLPERFGVTVLLVEHRMAMVMGISDKIVAMSYGRKLAEGSPEEIRQHPEVIASYLGGAA</sequence>
<dbReference type="GO" id="GO:0005524">
    <property type="term" value="F:ATP binding"/>
    <property type="evidence" value="ECO:0007669"/>
    <property type="project" value="UniProtKB-KW"/>
</dbReference>
<evidence type="ECO:0000313" key="5">
    <source>
        <dbReference type="EMBL" id="GAA1545176.1"/>
    </source>
</evidence>
<dbReference type="Pfam" id="PF00005">
    <property type="entry name" value="ABC_tran"/>
    <property type="match status" value="1"/>
</dbReference>
<dbReference type="PANTHER" id="PTHR45772:SF9">
    <property type="entry name" value="CONSERVED COMPONENT OF ABC TRANSPORTER FOR NATURAL AMINO ACIDS"/>
    <property type="match status" value="1"/>
</dbReference>
<accession>A0ABN2BPN7</accession>
<name>A0ABN2BPN7_9ACTN</name>
<dbReference type="InterPro" id="IPR051120">
    <property type="entry name" value="ABC_AA/LPS_Transport"/>
</dbReference>
<dbReference type="SUPFAM" id="SSF52540">
    <property type="entry name" value="P-loop containing nucleoside triphosphate hydrolases"/>
    <property type="match status" value="1"/>
</dbReference>
<evidence type="ECO:0000256" key="2">
    <source>
        <dbReference type="ARBA" id="ARBA00022741"/>
    </source>
</evidence>
<keyword evidence="6" id="KW-1185">Reference proteome</keyword>
<keyword evidence="3 5" id="KW-0067">ATP-binding</keyword>
<evidence type="ECO:0000256" key="1">
    <source>
        <dbReference type="ARBA" id="ARBA00022448"/>
    </source>
</evidence>
<dbReference type="PROSITE" id="PS50893">
    <property type="entry name" value="ABC_TRANSPORTER_2"/>
    <property type="match status" value="1"/>
</dbReference>
<gene>
    <name evidence="5" type="ORF">GCM10009788_54470</name>
</gene>
<dbReference type="InterPro" id="IPR003593">
    <property type="entry name" value="AAA+_ATPase"/>
</dbReference>
<dbReference type="PANTHER" id="PTHR45772">
    <property type="entry name" value="CONSERVED COMPONENT OF ABC TRANSPORTER FOR NATURAL AMINO ACIDS-RELATED"/>
    <property type="match status" value="1"/>
</dbReference>
<keyword evidence="2" id="KW-0547">Nucleotide-binding</keyword>
<feature type="domain" description="ABC transporter" evidence="4">
    <location>
        <begin position="4"/>
        <end position="251"/>
    </location>
</feature>
<proteinExistence type="predicted"/>
<dbReference type="Gene3D" id="3.40.50.300">
    <property type="entry name" value="P-loop containing nucleotide triphosphate hydrolases"/>
    <property type="match status" value="1"/>
</dbReference>
<dbReference type="Pfam" id="PF12399">
    <property type="entry name" value="BCA_ABC_TP_C"/>
    <property type="match status" value="1"/>
</dbReference>
<evidence type="ECO:0000313" key="6">
    <source>
        <dbReference type="Proteomes" id="UP001500842"/>
    </source>
</evidence>
<dbReference type="InterPro" id="IPR027417">
    <property type="entry name" value="P-loop_NTPase"/>
</dbReference>
<dbReference type="InterPro" id="IPR003439">
    <property type="entry name" value="ABC_transporter-like_ATP-bd"/>
</dbReference>
<dbReference type="SMART" id="SM00382">
    <property type="entry name" value="AAA"/>
    <property type="match status" value="1"/>
</dbReference>
<protein>
    <submittedName>
        <fullName evidence="5">ABC transporter ATP-binding protein</fullName>
    </submittedName>
</protein>
<keyword evidence="1" id="KW-0813">Transport</keyword>
<evidence type="ECO:0000256" key="3">
    <source>
        <dbReference type="ARBA" id="ARBA00022840"/>
    </source>
</evidence>